<dbReference type="InterPro" id="IPR029787">
    <property type="entry name" value="Nucleotide_cyclase"/>
</dbReference>
<feature type="transmembrane region" description="Helical" evidence="3">
    <location>
        <begin position="37"/>
        <end position="54"/>
    </location>
</feature>
<evidence type="ECO:0000256" key="3">
    <source>
        <dbReference type="SAM" id="Phobius"/>
    </source>
</evidence>
<keyword evidence="3" id="KW-0812">Transmembrane</keyword>
<dbReference type="RefSeq" id="WP_120353943.1">
    <property type="nucleotide sequence ID" value="NZ_RAQO01000004.1"/>
</dbReference>
<dbReference type="Pfam" id="PF00990">
    <property type="entry name" value="GGDEF"/>
    <property type="match status" value="1"/>
</dbReference>
<dbReference type="InterPro" id="IPR000160">
    <property type="entry name" value="GGDEF_dom"/>
</dbReference>
<dbReference type="InterPro" id="IPR050469">
    <property type="entry name" value="Diguanylate_Cyclase"/>
</dbReference>
<keyword evidence="3" id="KW-1133">Transmembrane helix</keyword>
<dbReference type="EC" id="2.7.7.65" evidence="1"/>
<feature type="transmembrane region" description="Helical" evidence="3">
    <location>
        <begin position="160"/>
        <end position="183"/>
    </location>
</feature>
<gene>
    <name evidence="5" type="ORF">DBZ36_05660</name>
</gene>
<feature type="transmembrane region" description="Helical" evidence="3">
    <location>
        <begin position="61"/>
        <end position="80"/>
    </location>
</feature>
<keyword evidence="6" id="KW-1185">Reference proteome</keyword>
<accession>A0A420EGX0</accession>
<dbReference type="GO" id="GO:0043709">
    <property type="term" value="P:cell adhesion involved in single-species biofilm formation"/>
    <property type="evidence" value="ECO:0007669"/>
    <property type="project" value="TreeGrafter"/>
</dbReference>
<evidence type="ECO:0000259" key="4">
    <source>
        <dbReference type="PROSITE" id="PS50887"/>
    </source>
</evidence>
<dbReference type="AlphaFoldDB" id="A0A420EGX0"/>
<dbReference type="NCBIfam" id="TIGR00254">
    <property type="entry name" value="GGDEF"/>
    <property type="match status" value="1"/>
</dbReference>
<reference evidence="5 6" key="1">
    <citation type="submission" date="2018-09" db="EMBL/GenBank/DDBJ databases">
        <authorList>
            <person name="Wang Z."/>
        </authorList>
    </citation>
    <scope>NUCLEOTIDE SEQUENCE [LARGE SCALE GENOMIC DNA]</scope>
    <source>
        <strain evidence="5 6">ALS 81</strain>
    </source>
</reference>
<evidence type="ECO:0000256" key="1">
    <source>
        <dbReference type="ARBA" id="ARBA00012528"/>
    </source>
</evidence>
<dbReference type="Gene3D" id="3.30.70.270">
    <property type="match status" value="1"/>
</dbReference>
<feature type="transmembrane region" description="Helical" evidence="3">
    <location>
        <begin position="7"/>
        <end position="25"/>
    </location>
</feature>
<dbReference type="EMBL" id="RAQO01000004">
    <property type="protein sequence ID" value="RKF19939.1"/>
    <property type="molecule type" value="Genomic_DNA"/>
</dbReference>
<dbReference type="GO" id="GO:0005886">
    <property type="term" value="C:plasma membrane"/>
    <property type="evidence" value="ECO:0007669"/>
    <property type="project" value="TreeGrafter"/>
</dbReference>
<proteinExistence type="predicted"/>
<feature type="transmembrane region" description="Helical" evidence="3">
    <location>
        <begin position="190"/>
        <end position="206"/>
    </location>
</feature>
<dbReference type="OrthoDB" id="5289013at2"/>
<comment type="catalytic activity">
    <reaction evidence="2">
        <text>2 GTP = 3',3'-c-di-GMP + 2 diphosphate</text>
        <dbReference type="Rhea" id="RHEA:24898"/>
        <dbReference type="ChEBI" id="CHEBI:33019"/>
        <dbReference type="ChEBI" id="CHEBI:37565"/>
        <dbReference type="ChEBI" id="CHEBI:58805"/>
        <dbReference type="EC" id="2.7.7.65"/>
    </reaction>
</comment>
<dbReference type="PANTHER" id="PTHR45138:SF9">
    <property type="entry name" value="DIGUANYLATE CYCLASE DGCM-RELATED"/>
    <property type="match status" value="1"/>
</dbReference>
<feature type="domain" description="GGDEF" evidence="4">
    <location>
        <begin position="258"/>
        <end position="409"/>
    </location>
</feature>
<dbReference type="PROSITE" id="PS50887">
    <property type="entry name" value="GGDEF"/>
    <property type="match status" value="1"/>
</dbReference>
<evidence type="ECO:0000256" key="2">
    <source>
        <dbReference type="ARBA" id="ARBA00034247"/>
    </source>
</evidence>
<dbReference type="CDD" id="cd01949">
    <property type="entry name" value="GGDEF"/>
    <property type="match status" value="1"/>
</dbReference>
<dbReference type="GO" id="GO:1902201">
    <property type="term" value="P:negative regulation of bacterial-type flagellum-dependent cell motility"/>
    <property type="evidence" value="ECO:0007669"/>
    <property type="project" value="TreeGrafter"/>
</dbReference>
<dbReference type="SMART" id="SM00267">
    <property type="entry name" value="GGDEF"/>
    <property type="match status" value="1"/>
</dbReference>
<dbReference type="Proteomes" id="UP000286482">
    <property type="component" value="Unassembled WGS sequence"/>
</dbReference>
<name>A0A420EGX0_9ALTE</name>
<dbReference type="GO" id="GO:0052621">
    <property type="term" value="F:diguanylate cyclase activity"/>
    <property type="evidence" value="ECO:0007669"/>
    <property type="project" value="UniProtKB-EC"/>
</dbReference>
<evidence type="ECO:0000313" key="5">
    <source>
        <dbReference type="EMBL" id="RKF19939.1"/>
    </source>
</evidence>
<dbReference type="PANTHER" id="PTHR45138">
    <property type="entry name" value="REGULATORY COMPONENTS OF SENSORY TRANSDUCTION SYSTEM"/>
    <property type="match status" value="1"/>
</dbReference>
<feature type="transmembrane region" description="Helical" evidence="3">
    <location>
        <begin position="212"/>
        <end position="236"/>
    </location>
</feature>
<sequence>MYSKIPHYHVFPYLVICVLAGISVAQFDNLPLSFRQTLPWMPYALGIITSLLALQFNRRRLLVFVGLVASAYWGVFSFLQQPIANAQAFSVFTILSLILPSNLLLNLLLKDNGMRSKSAYVSYLVLALQVALIYIASLIAHPDALGSLQELFATRPVPGIVMSAMALAWCTLLLASLFFSCIYKPDIVRLGYFFGSLLCILALVFLDRVGITALFFSAAMFCVLISSFSSTYDLAYRDDLTGLQARRALNERLGGLSKGYVLAMADIDHFKGFNDKYGHDVGDDVLAMVAAKLDQVNGRAEVFRYGGEEFTLVFTNTDMNEAKQHLDEVRQLISSSAFAIRDSKTRDQGSQKQRTADKKPKKTVQITVSIGYAQHTSDVEHYDEVIKLADNALYKAKKKGRDCVVAASS</sequence>
<comment type="caution">
    <text evidence="5">The sequence shown here is derived from an EMBL/GenBank/DDBJ whole genome shotgun (WGS) entry which is preliminary data.</text>
</comment>
<keyword evidence="3" id="KW-0472">Membrane</keyword>
<dbReference type="InterPro" id="IPR043128">
    <property type="entry name" value="Rev_trsase/Diguanyl_cyclase"/>
</dbReference>
<evidence type="ECO:0000313" key="6">
    <source>
        <dbReference type="Proteomes" id="UP000286482"/>
    </source>
</evidence>
<organism evidence="5 6">
    <name type="scientific">Alginatibacterium sediminis</name>
    <dbReference type="NCBI Taxonomy" id="2164068"/>
    <lineage>
        <taxon>Bacteria</taxon>
        <taxon>Pseudomonadati</taxon>
        <taxon>Pseudomonadota</taxon>
        <taxon>Gammaproteobacteria</taxon>
        <taxon>Alteromonadales</taxon>
        <taxon>Alteromonadaceae</taxon>
        <taxon>Alginatibacterium</taxon>
    </lineage>
</organism>
<dbReference type="SUPFAM" id="SSF55073">
    <property type="entry name" value="Nucleotide cyclase"/>
    <property type="match status" value="1"/>
</dbReference>
<feature type="transmembrane region" description="Helical" evidence="3">
    <location>
        <begin position="120"/>
        <end position="140"/>
    </location>
</feature>
<protein>
    <recommendedName>
        <fullName evidence="1">diguanylate cyclase</fullName>
        <ecNumber evidence="1">2.7.7.65</ecNumber>
    </recommendedName>
</protein>
<feature type="transmembrane region" description="Helical" evidence="3">
    <location>
        <begin position="86"/>
        <end position="108"/>
    </location>
</feature>